<keyword evidence="6" id="KW-0547">Nucleotide-binding</keyword>
<dbReference type="PANTHER" id="PTHR43547:SF2">
    <property type="entry name" value="HYBRID SIGNAL TRANSDUCTION HISTIDINE KINASE C"/>
    <property type="match status" value="1"/>
</dbReference>
<dbReference type="GO" id="GO:0005524">
    <property type="term" value="F:ATP binding"/>
    <property type="evidence" value="ECO:0007669"/>
    <property type="project" value="UniProtKB-KW"/>
</dbReference>
<keyword evidence="3" id="KW-0597">Phosphoprotein</keyword>
<evidence type="ECO:0000256" key="4">
    <source>
        <dbReference type="SAM" id="Phobius"/>
    </source>
</evidence>
<dbReference type="EMBL" id="CP106679">
    <property type="protein sequence ID" value="UXP30778.1"/>
    <property type="molecule type" value="Genomic_DNA"/>
</dbReference>
<keyword evidence="6" id="KW-0067">ATP-binding</keyword>
<keyword evidence="4" id="KW-0472">Membrane</keyword>
<dbReference type="SUPFAM" id="SSF63829">
    <property type="entry name" value="Calcium-dependent phosphotriesterase"/>
    <property type="match status" value="3"/>
</dbReference>
<gene>
    <name evidence="6" type="ORF">N6H18_10480</name>
</gene>
<dbReference type="SUPFAM" id="SSF47384">
    <property type="entry name" value="Homodimeric domain of signal transducing histidine kinase"/>
    <property type="match status" value="1"/>
</dbReference>
<dbReference type="CDD" id="cd00082">
    <property type="entry name" value="HisKA"/>
    <property type="match status" value="1"/>
</dbReference>
<dbReference type="SMART" id="SM00387">
    <property type="entry name" value="HATPase_c"/>
    <property type="match status" value="1"/>
</dbReference>
<dbReference type="InterPro" id="IPR004358">
    <property type="entry name" value="Sig_transdc_His_kin-like_C"/>
</dbReference>
<dbReference type="PROSITE" id="PS50109">
    <property type="entry name" value="HIS_KIN"/>
    <property type="match status" value="1"/>
</dbReference>
<name>A0ABY6CN54_9BACT</name>
<dbReference type="Pfam" id="PF07494">
    <property type="entry name" value="Reg_prop"/>
    <property type="match status" value="10"/>
</dbReference>
<dbReference type="InterPro" id="IPR003661">
    <property type="entry name" value="HisK_dim/P_dom"/>
</dbReference>
<sequence>MAWASSSYTDLGFKHLSVKDGLSHSNINTILQDSEGYIWIGTFDGLNKYDGHKFTLYQNDFKKSKTLSSNFITKIIEDRRGYLWIATTYGLCRFDKKTEQFDRLMSSGTDQNSLSHNSVWSLMEDSDGNIWAGTFGGGLNKIENTGDFPNVKITRFVNEPMNPTSLTQDWVMDLYQDKKGNIWVATVGEYVNKLKPNESKFERIRLIDEGQVNSNVWQIEPGDGDELWFGTETGLSRLNTKTKEIVNYTNDEKNSSSVGEGHIRAILHDSKGNLWIGTQNGLNLYDKKNDTFNHFLHNEFDDWSISSDEAWCAYEDNNGTIWIGTYGGGLNYFHPSYSSFGHTIYNPLVEEGIHGNNVTSFCEDEKNNIWIGLDHSGVDYFDVEKNIYTHFSYNSDDQNSLSGNSVMEVYQDTQGLLWIGTYNDGLNRYNPATKKFTHYYANPNETGQLNNGNIWTIKEDQDANLWIGTIGGGLNMYSRNHDQFLNFGWNSQDSSALSNDNVWSILLDGDSLVWLGTSWGLNVLDRKTMQFRRYLYSPNDTTSISNNKIQTIFQDSQNQIWIGTQGGGLNIYNREKNSFRTIQEKDGLANNNVSSILEDDHSNLWVSTNHGLSKLNLITFEIRNFVTGFQNNQFNLESCLKMKDGRMLFGGIYGFNMFHPDSIKPLVQNNHTRITSFQIFNKPALLSTVEIPSEDSITTIVLNHQQSVFSFEFSSLNYIDPDQIKYAYKLYNFEKEWVQTSADRRFVTYTNIPPGTYLLSIKATNTEGKWMDSITQVRIIIRPPWWMTWWFRLLLFVSFLAFIYFSYQVRMKIIYNQKRALEEEVRNRTIEVVRQKEELELQAQLLTDYNKDILTKNNLLEDLHREKDGMIGIVAHDLRAPLNNIKGLANLITKSGELNEEQSRYLQLINRLINQGDLLISDLLYVNGMKQFDIKIKNEEFDLVEYINSWLDNYQTNLDKKNQQLVLTLPKAELFVSTDKEVLRRVLDNIFTNAMKFSEAGSSVHLTCENQGNTVSISIRDEGPGISEQDQKKMFEMFQKLSAKPTAGESSSGLGLSIVKALVEKLKGKIIVNSQLGQGTEFLIQLPKRPED</sequence>
<feature type="transmembrane region" description="Helical" evidence="4">
    <location>
        <begin position="789"/>
        <end position="809"/>
    </location>
</feature>
<evidence type="ECO:0000256" key="2">
    <source>
        <dbReference type="ARBA" id="ARBA00012438"/>
    </source>
</evidence>
<accession>A0ABY6CN54</accession>
<reference evidence="6" key="1">
    <citation type="submission" date="2022-09" db="EMBL/GenBank/DDBJ databases">
        <title>Comparative genomics and taxonomic characterization of three novel marine species of genus Reichenbachiella exhibiting antioxidant and polysaccharide degradation activities.</title>
        <authorList>
            <person name="Muhammad N."/>
            <person name="Lee Y.-J."/>
            <person name="Ko J."/>
            <person name="Kim S.-G."/>
        </authorList>
    </citation>
    <scope>NUCLEOTIDE SEQUENCE</scope>
    <source>
        <strain evidence="6">BKB1-1</strain>
    </source>
</reference>
<dbReference type="InterPro" id="IPR013783">
    <property type="entry name" value="Ig-like_fold"/>
</dbReference>
<dbReference type="PRINTS" id="PR00344">
    <property type="entry name" value="BCTRLSENSOR"/>
</dbReference>
<dbReference type="InterPro" id="IPR036890">
    <property type="entry name" value="HATPase_C_sf"/>
</dbReference>
<evidence type="ECO:0000256" key="3">
    <source>
        <dbReference type="ARBA" id="ARBA00022553"/>
    </source>
</evidence>
<dbReference type="PANTHER" id="PTHR43547">
    <property type="entry name" value="TWO-COMPONENT HISTIDINE KINASE"/>
    <property type="match status" value="1"/>
</dbReference>
<dbReference type="RefSeq" id="WP_262308224.1">
    <property type="nucleotide sequence ID" value="NZ_CP106679.1"/>
</dbReference>
<dbReference type="EC" id="2.7.13.3" evidence="2"/>
<evidence type="ECO:0000313" key="7">
    <source>
        <dbReference type="Proteomes" id="UP001065174"/>
    </source>
</evidence>
<evidence type="ECO:0000259" key="5">
    <source>
        <dbReference type="PROSITE" id="PS50109"/>
    </source>
</evidence>
<keyword evidence="4" id="KW-0812">Transmembrane</keyword>
<organism evidence="6 7">
    <name type="scientific">Reichenbachiella agarivorans</name>
    <dbReference type="NCBI Taxonomy" id="2979464"/>
    <lineage>
        <taxon>Bacteria</taxon>
        <taxon>Pseudomonadati</taxon>
        <taxon>Bacteroidota</taxon>
        <taxon>Cytophagia</taxon>
        <taxon>Cytophagales</taxon>
        <taxon>Reichenbachiellaceae</taxon>
        <taxon>Reichenbachiella</taxon>
    </lineage>
</organism>
<dbReference type="SUPFAM" id="SSF55874">
    <property type="entry name" value="ATPase domain of HSP90 chaperone/DNA topoisomerase II/histidine kinase"/>
    <property type="match status" value="1"/>
</dbReference>
<dbReference type="Gene3D" id="2.130.10.10">
    <property type="entry name" value="YVTN repeat-like/Quinoprotein amine dehydrogenase"/>
    <property type="match status" value="3"/>
</dbReference>
<dbReference type="InterPro" id="IPR005467">
    <property type="entry name" value="His_kinase_dom"/>
</dbReference>
<dbReference type="InterPro" id="IPR011110">
    <property type="entry name" value="Reg_prop"/>
</dbReference>
<dbReference type="InterPro" id="IPR036097">
    <property type="entry name" value="HisK_dim/P_sf"/>
</dbReference>
<dbReference type="Pfam" id="PF02518">
    <property type="entry name" value="HATPase_c"/>
    <property type="match status" value="1"/>
</dbReference>
<dbReference type="Gene3D" id="3.30.565.10">
    <property type="entry name" value="Histidine kinase-like ATPase, C-terminal domain"/>
    <property type="match status" value="1"/>
</dbReference>
<feature type="domain" description="Histidine kinase" evidence="5">
    <location>
        <begin position="873"/>
        <end position="1090"/>
    </location>
</feature>
<keyword evidence="4" id="KW-1133">Transmembrane helix</keyword>
<dbReference type="Gene3D" id="1.10.287.130">
    <property type="match status" value="1"/>
</dbReference>
<dbReference type="Gene3D" id="2.60.40.10">
    <property type="entry name" value="Immunoglobulins"/>
    <property type="match status" value="1"/>
</dbReference>
<evidence type="ECO:0000256" key="1">
    <source>
        <dbReference type="ARBA" id="ARBA00000085"/>
    </source>
</evidence>
<comment type="catalytic activity">
    <reaction evidence="1">
        <text>ATP + protein L-histidine = ADP + protein N-phospho-L-histidine.</text>
        <dbReference type="EC" id="2.7.13.3"/>
    </reaction>
</comment>
<dbReference type="Proteomes" id="UP001065174">
    <property type="component" value="Chromosome"/>
</dbReference>
<dbReference type="Pfam" id="PF00512">
    <property type="entry name" value="HisKA"/>
    <property type="match status" value="1"/>
</dbReference>
<keyword evidence="7" id="KW-1185">Reference proteome</keyword>
<dbReference type="InterPro" id="IPR015943">
    <property type="entry name" value="WD40/YVTN_repeat-like_dom_sf"/>
</dbReference>
<protein>
    <recommendedName>
        <fullName evidence="2">histidine kinase</fullName>
        <ecNumber evidence="2">2.7.13.3</ecNumber>
    </recommendedName>
</protein>
<dbReference type="Pfam" id="PF07495">
    <property type="entry name" value="Y_Y_Y"/>
    <property type="match status" value="1"/>
</dbReference>
<dbReference type="InterPro" id="IPR003594">
    <property type="entry name" value="HATPase_dom"/>
</dbReference>
<proteinExistence type="predicted"/>
<evidence type="ECO:0000313" key="6">
    <source>
        <dbReference type="EMBL" id="UXP30778.1"/>
    </source>
</evidence>
<dbReference type="InterPro" id="IPR011123">
    <property type="entry name" value="Y_Y_Y"/>
</dbReference>
<dbReference type="SMART" id="SM00388">
    <property type="entry name" value="HisKA"/>
    <property type="match status" value="1"/>
</dbReference>